<dbReference type="AlphaFoldDB" id="A0A4Z1NX99"/>
<organism evidence="3 4">
    <name type="scientific">Venturia nashicola</name>
    <dbReference type="NCBI Taxonomy" id="86259"/>
    <lineage>
        <taxon>Eukaryota</taxon>
        <taxon>Fungi</taxon>
        <taxon>Dikarya</taxon>
        <taxon>Ascomycota</taxon>
        <taxon>Pezizomycotina</taxon>
        <taxon>Dothideomycetes</taxon>
        <taxon>Pleosporomycetidae</taxon>
        <taxon>Venturiales</taxon>
        <taxon>Venturiaceae</taxon>
        <taxon>Venturia</taxon>
    </lineage>
</organism>
<keyword evidence="2" id="KW-0812">Transmembrane</keyword>
<evidence type="ECO:0000313" key="3">
    <source>
        <dbReference type="EMBL" id="TID16064.1"/>
    </source>
</evidence>
<keyword evidence="2" id="KW-0472">Membrane</keyword>
<feature type="region of interest" description="Disordered" evidence="1">
    <location>
        <begin position="50"/>
        <end position="93"/>
    </location>
</feature>
<comment type="caution">
    <text evidence="3">The sequence shown here is derived from an EMBL/GenBank/DDBJ whole genome shotgun (WGS) entry which is preliminary data.</text>
</comment>
<evidence type="ECO:0000256" key="1">
    <source>
        <dbReference type="SAM" id="MobiDB-lite"/>
    </source>
</evidence>
<feature type="compositionally biased region" description="Basic and acidic residues" evidence="1">
    <location>
        <begin position="58"/>
        <end position="73"/>
    </location>
</feature>
<dbReference type="STRING" id="86259.A0A4Z1NX99"/>
<sequence length="339" mass="38500">MLDNFRSLLDSIGVNCNMTVLVATVLIAAVCLFSTLTDAYVGNAHWRRDRAWDPASPNHHERYHSIRESHPEAKQSLYSDAHPRPSTPSRTVHRRWERSPTIIHTTYNGHSINATVVRFNPTSINNDDTTIRQKKERSQITKNPTSQHHLNVSIIPAYGNHTLFHTNRWRIDNTVTPFQQIYSPPNDTGVDLCLRACIEELKCAFAGFTQRNDLLRTYVRAGKLGPMYSLKRTCSFYASDIGAEKLEATNVDEKRILGPEFLAIFEDRVGDNTLNAFLKKGKWWRNDEAKPEDISDGHDVRAVKTNRRGTRLNALSTLSPRVPPLLPYQRSEQASVPSA</sequence>
<proteinExistence type="predicted"/>
<accession>A0A4Z1NX99</accession>
<keyword evidence="2" id="KW-1133">Transmembrane helix</keyword>
<protein>
    <submittedName>
        <fullName evidence="3">Ubiquitin carboxyl-terminal hydrolase 6</fullName>
    </submittedName>
</protein>
<feature type="transmembrane region" description="Helical" evidence="2">
    <location>
        <begin position="20"/>
        <end position="41"/>
    </location>
</feature>
<evidence type="ECO:0000313" key="4">
    <source>
        <dbReference type="Proteomes" id="UP000298493"/>
    </source>
</evidence>
<keyword evidence="4" id="KW-1185">Reference proteome</keyword>
<dbReference type="GO" id="GO:0016787">
    <property type="term" value="F:hydrolase activity"/>
    <property type="evidence" value="ECO:0007669"/>
    <property type="project" value="UniProtKB-KW"/>
</dbReference>
<dbReference type="EMBL" id="SNSC02000019">
    <property type="protein sequence ID" value="TID16064.1"/>
    <property type="molecule type" value="Genomic_DNA"/>
</dbReference>
<keyword evidence="3" id="KW-0378">Hydrolase</keyword>
<name>A0A4Z1NX99_9PEZI</name>
<dbReference type="Proteomes" id="UP000298493">
    <property type="component" value="Unassembled WGS sequence"/>
</dbReference>
<evidence type="ECO:0000256" key="2">
    <source>
        <dbReference type="SAM" id="Phobius"/>
    </source>
</evidence>
<gene>
    <name evidence="3" type="ORF">E6O75_ATG09122</name>
</gene>
<reference evidence="3 4" key="1">
    <citation type="submission" date="2019-04" db="EMBL/GenBank/DDBJ databases">
        <title>High contiguity whole genome sequence and gene annotation resource for two Venturia nashicola isolates.</title>
        <authorList>
            <person name="Prokchorchik M."/>
            <person name="Won K."/>
            <person name="Lee Y."/>
            <person name="Choi E.D."/>
            <person name="Segonzac C."/>
            <person name="Sohn K.H."/>
        </authorList>
    </citation>
    <scope>NUCLEOTIDE SEQUENCE [LARGE SCALE GENOMIC DNA]</scope>
    <source>
        <strain evidence="3 4">PRI2</strain>
    </source>
</reference>